<sequence length="126" mass="14452">MENSNKFDLEDRLVDFACMCLDVCELLPATKAGQNLEYQLSKSGTAPALIYGEAQAAESRADFLHKMKLCLKEIKESRINLKIIRRKPVVIDEKVEKAFTESNELMAIFLKSIETAQRNDERRKKQ</sequence>
<keyword evidence="2" id="KW-1185">Reference proteome</keyword>
<protein>
    <submittedName>
        <fullName evidence="1">Four helix bundle protein</fullName>
    </submittedName>
</protein>
<gene>
    <name evidence="1" type="ORF">IQ13_2837</name>
</gene>
<dbReference type="InterPro" id="IPR012657">
    <property type="entry name" value="23S_rRNA-intervening_sequence"/>
</dbReference>
<dbReference type="AlphaFoldDB" id="A0A562SFM1"/>
<proteinExistence type="predicted"/>
<evidence type="ECO:0000313" key="2">
    <source>
        <dbReference type="Proteomes" id="UP000316167"/>
    </source>
</evidence>
<reference evidence="1 2" key="1">
    <citation type="journal article" date="2015" name="Stand. Genomic Sci.">
        <title>Genomic Encyclopedia of Bacterial and Archaeal Type Strains, Phase III: the genomes of soil and plant-associated and newly described type strains.</title>
        <authorList>
            <person name="Whitman W.B."/>
            <person name="Woyke T."/>
            <person name="Klenk H.P."/>
            <person name="Zhou Y."/>
            <person name="Lilburn T.G."/>
            <person name="Beck B.J."/>
            <person name="De Vos P."/>
            <person name="Vandamme P."/>
            <person name="Eisen J.A."/>
            <person name="Garrity G."/>
            <person name="Hugenholtz P."/>
            <person name="Kyrpides N.C."/>
        </authorList>
    </citation>
    <scope>NUCLEOTIDE SEQUENCE [LARGE SCALE GENOMIC DNA]</scope>
    <source>
        <strain evidence="1 2">CGMCC 1.7271</strain>
    </source>
</reference>
<dbReference type="EMBL" id="VLLE01000005">
    <property type="protein sequence ID" value="TWI80167.1"/>
    <property type="molecule type" value="Genomic_DNA"/>
</dbReference>
<dbReference type="Proteomes" id="UP000316167">
    <property type="component" value="Unassembled WGS sequence"/>
</dbReference>
<dbReference type="PIRSF" id="PIRSF035652">
    <property type="entry name" value="CHP02436"/>
    <property type="match status" value="1"/>
</dbReference>
<name>A0A562SFM1_9BACT</name>
<comment type="caution">
    <text evidence="1">The sequence shown here is derived from an EMBL/GenBank/DDBJ whole genome shotgun (WGS) entry which is preliminary data.</text>
</comment>
<organism evidence="1 2">
    <name type="scientific">Lacibacter cauensis</name>
    <dbReference type="NCBI Taxonomy" id="510947"/>
    <lineage>
        <taxon>Bacteria</taxon>
        <taxon>Pseudomonadati</taxon>
        <taxon>Bacteroidota</taxon>
        <taxon>Chitinophagia</taxon>
        <taxon>Chitinophagales</taxon>
        <taxon>Chitinophagaceae</taxon>
        <taxon>Lacibacter</taxon>
    </lineage>
</organism>
<dbReference type="SUPFAM" id="SSF158446">
    <property type="entry name" value="IVS-encoded protein-like"/>
    <property type="match status" value="1"/>
</dbReference>
<dbReference type="Gene3D" id="1.20.1440.60">
    <property type="entry name" value="23S rRNA-intervening sequence"/>
    <property type="match status" value="1"/>
</dbReference>
<evidence type="ECO:0000313" key="1">
    <source>
        <dbReference type="EMBL" id="TWI80167.1"/>
    </source>
</evidence>
<dbReference type="InterPro" id="IPR036583">
    <property type="entry name" value="23S_rRNA_IVS_sf"/>
</dbReference>
<dbReference type="RefSeq" id="WP_144887012.1">
    <property type="nucleotide sequence ID" value="NZ_VLLE01000005.1"/>
</dbReference>
<accession>A0A562SFM1</accession>
<dbReference type="OrthoDB" id="285993at2"/>
<dbReference type="NCBIfam" id="TIGR02436">
    <property type="entry name" value="four helix bundle protein"/>
    <property type="match status" value="1"/>
</dbReference>